<proteinExistence type="predicted"/>
<keyword evidence="4" id="KW-0997">Cell inner membrane</keyword>
<keyword evidence="6 12" id="KW-0812">Transmembrane</keyword>
<protein>
    <recommendedName>
        <fullName evidence="10">Xylose transport system permease protein XylH</fullName>
    </recommendedName>
</protein>
<feature type="transmembrane region" description="Helical" evidence="12">
    <location>
        <begin position="87"/>
        <end position="109"/>
    </location>
</feature>
<accession>A0ABP9Q3F9</accession>
<dbReference type="CDD" id="cd06579">
    <property type="entry name" value="TM_PBP1_transp_AraH_like"/>
    <property type="match status" value="1"/>
</dbReference>
<organism evidence="13 14">
    <name type="scientific">Nocardioides marinquilinus</name>
    <dbReference type="NCBI Taxonomy" id="1210400"/>
    <lineage>
        <taxon>Bacteria</taxon>
        <taxon>Bacillati</taxon>
        <taxon>Actinomycetota</taxon>
        <taxon>Actinomycetes</taxon>
        <taxon>Propionibacteriales</taxon>
        <taxon>Nocardioidaceae</taxon>
        <taxon>Nocardioides</taxon>
    </lineage>
</organism>
<keyword evidence="3" id="KW-1003">Cell membrane</keyword>
<evidence type="ECO:0000256" key="3">
    <source>
        <dbReference type="ARBA" id="ARBA00022475"/>
    </source>
</evidence>
<evidence type="ECO:0000256" key="5">
    <source>
        <dbReference type="ARBA" id="ARBA00022597"/>
    </source>
</evidence>
<evidence type="ECO:0000256" key="11">
    <source>
        <dbReference type="SAM" id="MobiDB-lite"/>
    </source>
</evidence>
<sequence length="432" mass="44761">MSQEVREPVATTGTSAGAGTDAGTEAAVRLQRELANEPQGIGDVVRGTIRRARGGDLGVLPVVGGIVVIWVVFQLTNRSFLSSTNLINLTIDLVPVGVIALGIVCVLLVGEIDLSVGSMSGVSAAVLGTVFIRWELPLVLGVLAALAAGALVGWIYAQAYNRLGVPSFVITLAGLLGLLGVQLWVLTGRDGYNLGFDSPIVRFTSLAFVPAWLAYALVVVAVAASLGLGLAGSRARRAHDLPAVSTQWLLLRSAVLLLALAFAVYYLSLKRGVPWLFVCFIGLVLAMQYLLTRTRFGRNLYAVGGNTEAARRAGIDVRKVYTSAFVLCSSLAALGGILAASRLGAATQDTGTGDVNLNAIAAAVIGGTSLFGGRGTAISALLGILVIGSISSGLTLQQLDSSYRFMITGAVLLLAVALDSVARRSRQASGRG</sequence>
<dbReference type="Proteomes" id="UP001500221">
    <property type="component" value="Unassembled WGS sequence"/>
</dbReference>
<evidence type="ECO:0000256" key="1">
    <source>
        <dbReference type="ARBA" id="ARBA00004651"/>
    </source>
</evidence>
<feature type="compositionally biased region" description="Low complexity" evidence="11">
    <location>
        <begin position="10"/>
        <end position="22"/>
    </location>
</feature>
<gene>
    <name evidence="13" type="ORF">GCM10023340_44100</name>
</gene>
<evidence type="ECO:0000256" key="10">
    <source>
        <dbReference type="ARBA" id="ARBA00035686"/>
    </source>
</evidence>
<dbReference type="RefSeq" id="WP_345464158.1">
    <property type="nucleotide sequence ID" value="NZ_BAABKG010000007.1"/>
</dbReference>
<dbReference type="PANTHER" id="PTHR32196">
    <property type="entry name" value="ABC TRANSPORTER PERMEASE PROTEIN YPHD-RELATED-RELATED"/>
    <property type="match status" value="1"/>
</dbReference>
<dbReference type="Pfam" id="PF02653">
    <property type="entry name" value="BPD_transp_2"/>
    <property type="match status" value="1"/>
</dbReference>
<feature type="transmembrane region" description="Helical" evidence="12">
    <location>
        <begin position="138"/>
        <end position="156"/>
    </location>
</feature>
<keyword evidence="5" id="KW-0762">Sugar transport</keyword>
<feature type="transmembrane region" description="Helical" evidence="12">
    <location>
        <begin position="168"/>
        <end position="186"/>
    </location>
</feature>
<keyword evidence="7 12" id="KW-1133">Transmembrane helix</keyword>
<feature type="region of interest" description="Disordered" evidence="11">
    <location>
        <begin position="1"/>
        <end position="22"/>
    </location>
</feature>
<dbReference type="PANTHER" id="PTHR32196:SF32">
    <property type="entry name" value="XYLOSE TRANSPORT SYSTEM PERMEASE PROTEIN XYLH"/>
    <property type="match status" value="1"/>
</dbReference>
<feature type="transmembrane region" description="Helical" evidence="12">
    <location>
        <begin position="116"/>
        <end position="132"/>
    </location>
</feature>
<keyword evidence="2" id="KW-0813">Transport</keyword>
<dbReference type="EMBL" id="BAABKG010000007">
    <property type="protein sequence ID" value="GAA5156394.1"/>
    <property type="molecule type" value="Genomic_DNA"/>
</dbReference>
<keyword evidence="14" id="KW-1185">Reference proteome</keyword>
<evidence type="ECO:0000256" key="2">
    <source>
        <dbReference type="ARBA" id="ARBA00022448"/>
    </source>
</evidence>
<feature type="transmembrane region" description="Helical" evidence="12">
    <location>
        <begin position="57"/>
        <end position="75"/>
    </location>
</feature>
<feature type="transmembrane region" description="Helical" evidence="12">
    <location>
        <begin position="273"/>
        <end position="291"/>
    </location>
</feature>
<evidence type="ECO:0000256" key="8">
    <source>
        <dbReference type="ARBA" id="ARBA00023136"/>
    </source>
</evidence>
<feature type="transmembrane region" description="Helical" evidence="12">
    <location>
        <begin position="249"/>
        <end position="267"/>
    </location>
</feature>
<evidence type="ECO:0000313" key="14">
    <source>
        <dbReference type="Proteomes" id="UP001500221"/>
    </source>
</evidence>
<evidence type="ECO:0000313" key="13">
    <source>
        <dbReference type="EMBL" id="GAA5156394.1"/>
    </source>
</evidence>
<feature type="transmembrane region" description="Helical" evidence="12">
    <location>
        <begin position="206"/>
        <end position="228"/>
    </location>
</feature>
<reference evidence="14" key="1">
    <citation type="journal article" date="2019" name="Int. J. Syst. Evol. Microbiol.">
        <title>The Global Catalogue of Microorganisms (GCM) 10K type strain sequencing project: providing services to taxonomists for standard genome sequencing and annotation.</title>
        <authorList>
            <consortium name="The Broad Institute Genomics Platform"/>
            <consortium name="The Broad Institute Genome Sequencing Center for Infectious Disease"/>
            <person name="Wu L."/>
            <person name="Ma J."/>
        </authorList>
    </citation>
    <scope>NUCLEOTIDE SEQUENCE [LARGE SCALE GENOMIC DNA]</scope>
    <source>
        <strain evidence="14">JCM 18459</strain>
    </source>
</reference>
<evidence type="ECO:0000256" key="12">
    <source>
        <dbReference type="SAM" id="Phobius"/>
    </source>
</evidence>
<evidence type="ECO:0000256" key="6">
    <source>
        <dbReference type="ARBA" id="ARBA00022692"/>
    </source>
</evidence>
<feature type="transmembrane region" description="Helical" evidence="12">
    <location>
        <begin position="405"/>
        <end position="422"/>
    </location>
</feature>
<evidence type="ECO:0000256" key="7">
    <source>
        <dbReference type="ARBA" id="ARBA00022989"/>
    </source>
</evidence>
<feature type="transmembrane region" description="Helical" evidence="12">
    <location>
        <begin position="380"/>
        <end position="399"/>
    </location>
</feature>
<dbReference type="InterPro" id="IPR001851">
    <property type="entry name" value="ABC_transp_permease"/>
</dbReference>
<comment type="function">
    <text evidence="9">Part of the binding-protein-dependent transport system for D-xylose. Probably responsible for the translocation of the substrate across the membrane.</text>
</comment>
<feature type="transmembrane region" description="Helical" evidence="12">
    <location>
        <begin position="320"/>
        <end position="343"/>
    </location>
</feature>
<evidence type="ECO:0000256" key="9">
    <source>
        <dbReference type="ARBA" id="ARBA00035611"/>
    </source>
</evidence>
<evidence type="ECO:0000256" key="4">
    <source>
        <dbReference type="ARBA" id="ARBA00022519"/>
    </source>
</evidence>
<keyword evidence="8 12" id="KW-0472">Membrane</keyword>
<comment type="caution">
    <text evidence="13">The sequence shown here is derived from an EMBL/GenBank/DDBJ whole genome shotgun (WGS) entry which is preliminary data.</text>
</comment>
<name>A0ABP9Q3F9_9ACTN</name>
<feature type="transmembrane region" description="Helical" evidence="12">
    <location>
        <begin position="355"/>
        <end position="373"/>
    </location>
</feature>
<comment type="subcellular location">
    <subcellularLocation>
        <location evidence="1">Cell membrane</location>
        <topology evidence="1">Multi-pass membrane protein</topology>
    </subcellularLocation>
</comment>